<evidence type="ECO:0000256" key="1">
    <source>
        <dbReference type="ARBA" id="ARBA00004370"/>
    </source>
</evidence>
<comment type="function">
    <text evidence="6">Probably involved in the biogenesis of the COX complex.</text>
</comment>
<keyword evidence="4 6" id="KW-1133">Transmembrane helix</keyword>
<accession>A0A5S6QZH3</accession>
<organism evidence="7 8">
    <name type="scientific">Trichuris muris</name>
    <name type="common">Mouse whipworm</name>
    <dbReference type="NCBI Taxonomy" id="70415"/>
    <lineage>
        <taxon>Eukaryota</taxon>
        <taxon>Metazoa</taxon>
        <taxon>Ecdysozoa</taxon>
        <taxon>Nematoda</taxon>
        <taxon>Enoplea</taxon>
        <taxon>Dorylaimia</taxon>
        <taxon>Trichinellida</taxon>
        <taxon>Trichuridae</taxon>
        <taxon>Trichuris</taxon>
    </lineage>
</organism>
<keyword evidence="7" id="KW-1185">Reference proteome</keyword>
<feature type="transmembrane region" description="Helical" evidence="6">
    <location>
        <begin position="55"/>
        <end position="73"/>
    </location>
</feature>
<keyword evidence="3 6" id="KW-0812">Transmembrane</keyword>
<dbReference type="WBParaSite" id="TMUE_3000012650.1">
    <property type="protein sequence ID" value="TMUE_3000012650.1"/>
    <property type="gene ID" value="WBGene00294140"/>
</dbReference>
<dbReference type="AlphaFoldDB" id="A0A5S6QZH3"/>
<dbReference type="CDD" id="cd06662">
    <property type="entry name" value="SURF1"/>
    <property type="match status" value="1"/>
</dbReference>
<evidence type="ECO:0000256" key="5">
    <source>
        <dbReference type="ARBA" id="ARBA00023136"/>
    </source>
</evidence>
<dbReference type="InterPro" id="IPR045214">
    <property type="entry name" value="Surf1/Surf4"/>
</dbReference>
<dbReference type="InterPro" id="IPR002994">
    <property type="entry name" value="Surf1/Shy1"/>
</dbReference>
<dbReference type="PANTHER" id="PTHR23427:SF2">
    <property type="entry name" value="SURFEIT LOCUS PROTEIN 1"/>
    <property type="match status" value="1"/>
</dbReference>
<protein>
    <recommendedName>
        <fullName evidence="6">SURF1-like protein</fullName>
    </recommendedName>
</protein>
<keyword evidence="5 6" id="KW-0472">Membrane</keyword>
<dbReference type="STRING" id="70415.A0A5S6QZH3"/>
<dbReference type="GO" id="GO:0033617">
    <property type="term" value="P:mitochondrial respiratory chain complex IV assembly"/>
    <property type="evidence" value="ECO:0007669"/>
    <property type="project" value="TreeGrafter"/>
</dbReference>
<dbReference type="Proteomes" id="UP000046395">
    <property type="component" value="Unassembled WGS sequence"/>
</dbReference>
<proteinExistence type="inferred from homology"/>
<feature type="transmembrane region" description="Helical" evidence="6">
    <location>
        <begin position="267"/>
        <end position="289"/>
    </location>
</feature>
<evidence type="ECO:0000256" key="2">
    <source>
        <dbReference type="ARBA" id="ARBA00007165"/>
    </source>
</evidence>
<comment type="subcellular location">
    <subcellularLocation>
        <location evidence="1">Membrane</location>
    </subcellularLocation>
    <subcellularLocation>
        <location evidence="6">Mitochondrion inner membrane</location>
        <topology evidence="6">Multi-pass membrane protein</topology>
    </subcellularLocation>
</comment>
<sequence length="290" mass="34047">MSYRPAHIYFNYRILNLSFNLTLQFNASRAVHSCLPSRYCCNACIVLKPKREIKLGGLALLVFPVGFFFLGCWQVKRRIWKKDLLERLKERYYGDPVELPEDLRELNNMEFSRIKVRGAFDHSDEFIIPTRNRRDPKFVEHRSHFMFDEYSPVGANVVTPFRVKDRGYKILINRGWVPKEKIDPKTRRKGQIEGEVEIVGVNRLNEKRPPLVMKNDPIRNLWFYRDVNSMAKFHNTAPVYLEADAECTIDGGPLGGQTNVEIPDNHAAYIVTWWSLCALTTYMWLSLFYF</sequence>
<evidence type="ECO:0000313" key="8">
    <source>
        <dbReference type="WBParaSite" id="TMUE_3000012650.1"/>
    </source>
</evidence>
<evidence type="ECO:0000256" key="4">
    <source>
        <dbReference type="ARBA" id="ARBA00022989"/>
    </source>
</evidence>
<name>A0A5S6QZH3_TRIMR</name>
<dbReference type="Pfam" id="PF02104">
    <property type="entry name" value="SURF1"/>
    <property type="match status" value="1"/>
</dbReference>
<evidence type="ECO:0000313" key="7">
    <source>
        <dbReference type="Proteomes" id="UP000046395"/>
    </source>
</evidence>
<evidence type="ECO:0000256" key="3">
    <source>
        <dbReference type="ARBA" id="ARBA00022692"/>
    </source>
</evidence>
<dbReference type="GO" id="GO:0005743">
    <property type="term" value="C:mitochondrial inner membrane"/>
    <property type="evidence" value="ECO:0007669"/>
    <property type="project" value="UniProtKB-SubCell"/>
</dbReference>
<keyword evidence="6" id="KW-0496">Mitochondrion</keyword>
<comment type="similarity">
    <text evidence="2 6">Belongs to the SURF1 family.</text>
</comment>
<evidence type="ECO:0000256" key="6">
    <source>
        <dbReference type="RuleBase" id="RU363076"/>
    </source>
</evidence>
<dbReference type="PROSITE" id="PS50895">
    <property type="entry name" value="SURF1"/>
    <property type="match status" value="1"/>
</dbReference>
<dbReference type="PANTHER" id="PTHR23427">
    <property type="entry name" value="SURFEIT LOCUS PROTEIN"/>
    <property type="match status" value="1"/>
</dbReference>
<keyword evidence="6" id="KW-0999">Mitochondrion inner membrane</keyword>
<reference evidence="8" key="1">
    <citation type="submission" date="2019-12" db="UniProtKB">
        <authorList>
            <consortium name="WormBaseParasite"/>
        </authorList>
    </citation>
    <scope>IDENTIFICATION</scope>
</reference>